<keyword evidence="4 9" id="KW-0732">Signal</keyword>
<keyword evidence="3 8" id="KW-0812">Transmembrane</keyword>
<dbReference type="InterPro" id="IPR040241">
    <property type="entry name" value="TRP_Flc/Pkd2-like"/>
</dbReference>
<dbReference type="Proteomes" id="UP000027195">
    <property type="component" value="Unassembled WGS sequence"/>
</dbReference>
<dbReference type="InParanoid" id="A0A067LXT0"/>
<feature type="domain" description="ML-like" evidence="10">
    <location>
        <begin position="23"/>
        <end position="161"/>
    </location>
</feature>
<dbReference type="EMBL" id="KL198113">
    <property type="protein sequence ID" value="KDQ07160.1"/>
    <property type="molecule type" value="Genomic_DNA"/>
</dbReference>
<gene>
    <name evidence="11" type="ORF">BOTBODRAFT_614457</name>
</gene>
<organism evidence="11 12">
    <name type="scientific">Botryobasidium botryosum (strain FD-172 SS1)</name>
    <dbReference type="NCBI Taxonomy" id="930990"/>
    <lineage>
        <taxon>Eukaryota</taxon>
        <taxon>Fungi</taxon>
        <taxon>Dikarya</taxon>
        <taxon>Basidiomycota</taxon>
        <taxon>Agaricomycotina</taxon>
        <taxon>Agaricomycetes</taxon>
        <taxon>Cantharellales</taxon>
        <taxon>Botryobasidiaceae</taxon>
        <taxon>Botryobasidium</taxon>
    </lineage>
</organism>
<evidence type="ECO:0000313" key="12">
    <source>
        <dbReference type="Proteomes" id="UP000027195"/>
    </source>
</evidence>
<dbReference type="Pfam" id="PF14558">
    <property type="entry name" value="TRP_N"/>
    <property type="match status" value="1"/>
</dbReference>
<evidence type="ECO:0000313" key="11">
    <source>
        <dbReference type="EMBL" id="KDQ07160.1"/>
    </source>
</evidence>
<feature type="transmembrane region" description="Helical" evidence="8">
    <location>
        <begin position="408"/>
        <end position="433"/>
    </location>
</feature>
<evidence type="ECO:0000256" key="4">
    <source>
        <dbReference type="ARBA" id="ARBA00022729"/>
    </source>
</evidence>
<dbReference type="InterPro" id="IPR032800">
    <property type="entry name" value="TRP_N"/>
</dbReference>
<dbReference type="GO" id="GO:0055085">
    <property type="term" value="P:transmembrane transport"/>
    <property type="evidence" value="ECO:0007669"/>
    <property type="project" value="TreeGrafter"/>
</dbReference>
<dbReference type="FunCoup" id="A0A067LXT0">
    <property type="interactions" value="19"/>
</dbReference>
<comment type="similarity">
    <text evidence="2">Belongs to the transient receptor potential (TRP) ion channel family.</text>
</comment>
<feature type="chain" id="PRO_5001645087" description="ML-like domain-containing protein" evidence="9">
    <location>
        <begin position="19"/>
        <end position="656"/>
    </location>
</feature>
<feature type="transmembrane region" description="Helical" evidence="8">
    <location>
        <begin position="540"/>
        <end position="562"/>
    </location>
</feature>
<keyword evidence="12" id="KW-1185">Reference proteome</keyword>
<evidence type="ECO:0000256" key="5">
    <source>
        <dbReference type="ARBA" id="ARBA00022989"/>
    </source>
</evidence>
<feature type="transmembrane region" description="Helical" evidence="8">
    <location>
        <begin position="453"/>
        <end position="471"/>
    </location>
</feature>
<accession>A0A067LXT0</accession>
<comment type="subcellular location">
    <subcellularLocation>
        <location evidence="1">Membrane</location>
        <topology evidence="1">Multi-pass membrane protein</topology>
    </subcellularLocation>
</comment>
<dbReference type="PANTHER" id="PTHR31145">
    <property type="entry name" value="INTEGRAL MEMBRANE PROTEIN (AFU_ORTHOLOGUE AFUA_7G01610)"/>
    <property type="match status" value="1"/>
</dbReference>
<feature type="transmembrane region" description="Helical" evidence="8">
    <location>
        <begin position="477"/>
        <end position="497"/>
    </location>
</feature>
<dbReference type="STRING" id="930990.A0A067LXT0"/>
<protein>
    <recommendedName>
        <fullName evidence="10">ML-like domain-containing protein</fullName>
    </recommendedName>
</protein>
<dbReference type="OrthoDB" id="2115177at2759"/>
<dbReference type="GO" id="GO:0016020">
    <property type="term" value="C:membrane"/>
    <property type="evidence" value="ECO:0007669"/>
    <property type="project" value="UniProtKB-SubCell"/>
</dbReference>
<keyword evidence="5 8" id="KW-1133">Transmembrane helix</keyword>
<keyword evidence="6 8" id="KW-0472">Membrane</keyword>
<feature type="signal peptide" evidence="9">
    <location>
        <begin position="1"/>
        <end position="18"/>
    </location>
</feature>
<evidence type="ECO:0000256" key="7">
    <source>
        <dbReference type="SAM" id="MobiDB-lite"/>
    </source>
</evidence>
<reference evidence="12" key="1">
    <citation type="journal article" date="2014" name="Proc. Natl. Acad. Sci. U.S.A.">
        <title>Extensive sampling of basidiomycete genomes demonstrates inadequacy of the white-rot/brown-rot paradigm for wood decay fungi.</title>
        <authorList>
            <person name="Riley R."/>
            <person name="Salamov A.A."/>
            <person name="Brown D.W."/>
            <person name="Nagy L.G."/>
            <person name="Floudas D."/>
            <person name="Held B.W."/>
            <person name="Levasseur A."/>
            <person name="Lombard V."/>
            <person name="Morin E."/>
            <person name="Otillar R."/>
            <person name="Lindquist E.A."/>
            <person name="Sun H."/>
            <person name="LaButti K.M."/>
            <person name="Schmutz J."/>
            <person name="Jabbour D."/>
            <person name="Luo H."/>
            <person name="Baker S.E."/>
            <person name="Pisabarro A.G."/>
            <person name="Walton J.D."/>
            <person name="Blanchette R.A."/>
            <person name="Henrissat B."/>
            <person name="Martin F."/>
            <person name="Cullen D."/>
            <person name="Hibbett D.S."/>
            <person name="Grigoriev I.V."/>
        </authorList>
    </citation>
    <scope>NUCLEOTIDE SEQUENCE [LARGE SCALE GENOMIC DNA]</scope>
    <source>
        <strain evidence="12">FD-172 SS1</strain>
    </source>
</reference>
<feature type="transmembrane region" description="Helical" evidence="8">
    <location>
        <begin position="509"/>
        <end position="528"/>
    </location>
</feature>
<evidence type="ECO:0000256" key="9">
    <source>
        <dbReference type="SAM" id="SignalP"/>
    </source>
</evidence>
<dbReference type="SMART" id="SM01320">
    <property type="entry name" value="TRP_N"/>
    <property type="match status" value="1"/>
</dbReference>
<dbReference type="GO" id="GO:0009272">
    <property type="term" value="P:fungal-type cell wall biogenesis"/>
    <property type="evidence" value="ECO:0007669"/>
    <property type="project" value="TreeGrafter"/>
</dbReference>
<proteinExistence type="inferred from homology"/>
<name>A0A067LXT0_BOTB1</name>
<evidence type="ECO:0000256" key="6">
    <source>
        <dbReference type="ARBA" id="ARBA00023136"/>
    </source>
</evidence>
<dbReference type="PANTHER" id="PTHR31145:SF2">
    <property type="entry name" value="FLAVIN CARRIER PROTEIN 2"/>
    <property type="match status" value="1"/>
</dbReference>
<evidence type="ECO:0000256" key="2">
    <source>
        <dbReference type="ARBA" id="ARBA00010642"/>
    </source>
</evidence>
<feature type="transmembrane region" description="Helical" evidence="8">
    <location>
        <begin position="331"/>
        <end position="356"/>
    </location>
</feature>
<evidence type="ECO:0000259" key="10">
    <source>
        <dbReference type="SMART" id="SM01320"/>
    </source>
</evidence>
<dbReference type="AlphaFoldDB" id="A0A067LXT0"/>
<dbReference type="Pfam" id="PF06011">
    <property type="entry name" value="TRP"/>
    <property type="match status" value="2"/>
</dbReference>
<dbReference type="InterPro" id="IPR010308">
    <property type="entry name" value="TRP_C"/>
</dbReference>
<dbReference type="HOGENOM" id="CLU_013753_1_0_1"/>
<feature type="region of interest" description="Disordered" evidence="7">
    <location>
        <begin position="575"/>
        <end position="656"/>
    </location>
</feature>
<evidence type="ECO:0000256" key="3">
    <source>
        <dbReference type="ARBA" id="ARBA00022692"/>
    </source>
</evidence>
<evidence type="ECO:0000256" key="8">
    <source>
        <dbReference type="SAM" id="Phobius"/>
    </source>
</evidence>
<sequence length="656" mass="70213">MSPSLLVVLSSLATAALAAAHVDSLFTSSLSYCAPPSAVLVEQFDIRYFEHNQSVVFDITAASVEPLNVSAQIALNVYGIKPVNLTLDLCQLSSALCPLPQYNFSSGTVPLPPSFTSKLPQIAYKIPDLEAFAQLTLTRLGTDGELAACIQSTLENGWSMHQPAVEWTTGAIALLAFLSSLCLSLPPIFAPSSPSPPSPDPLKTNRVADVLLLFQHIALTGALHINPPSAYNSFTTNFAWAFGFLTASSSHIQHAIDNMRHHTGSLGQDGPLDVDGYVNRKNSPYNAAVLNLAVIDPREGAAVPTVSPQNTLSAGIPLYANSVGVSTANAFMSLFFTVLFLVLIAAALFACISLIASLLHKKRGHAEGGAWRGRYTTFVRIMSIRLAIIIFLPTSTLVFYQWTTKDSWLAAFLSAVVILALYGSLGYALFYCIRHHSHASLAKESGYFPRGTVVLLPVLLLKAIFGGFAQASGLTQVIALAVIELAFLALLFSPRLLTLRAPSGRIDRIGVYLGLTRTITSFLLIAFATEVQAKPIPRVAIGLVMALIFSIAVLVLFVRIVLDIWQGARALRSKQEGAHGHSGAPGVPLGNSVYEEDEEKRLRDTSQHEASPTPQRPESIDSHGDGGSTIVASSESAELGLRAPLNAELPPPSTLR</sequence>
<feature type="transmembrane region" description="Helical" evidence="8">
    <location>
        <begin position="377"/>
        <end position="402"/>
    </location>
</feature>
<evidence type="ECO:0000256" key="1">
    <source>
        <dbReference type="ARBA" id="ARBA00004141"/>
    </source>
</evidence>